<dbReference type="Proteomes" id="UP000473278">
    <property type="component" value="Unassembled WGS sequence"/>
</dbReference>
<dbReference type="PANTHER" id="PTHR28511:SF1">
    <property type="entry name" value="ENDONUCLEASE V"/>
    <property type="match status" value="1"/>
</dbReference>
<evidence type="ECO:0000256" key="3">
    <source>
        <dbReference type="ARBA" id="ARBA00022722"/>
    </source>
</evidence>
<keyword evidence="6" id="KW-0479">Metal-binding</keyword>
<dbReference type="GO" id="GO:0000287">
    <property type="term" value="F:magnesium ion binding"/>
    <property type="evidence" value="ECO:0007669"/>
    <property type="project" value="UniProtKB-UniRule"/>
</dbReference>
<keyword evidence="3 6" id="KW-0540">Nuclease</keyword>
<comment type="subcellular location">
    <subcellularLocation>
        <location evidence="1 6">Cytoplasm</location>
    </subcellularLocation>
</comment>
<evidence type="ECO:0000313" key="8">
    <source>
        <dbReference type="Proteomes" id="UP000473278"/>
    </source>
</evidence>
<evidence type="ECO:0000256" key="4">
    <source>
        <dbReference type="ARBA" id="ARBA00022759"/>
    </source>
</evidence>
<protein>
    <recommendedName>
        <fullName evidence="6">Endonuclease V</fullName>
        <ecNumber evidence="6">3.1.21.7</ecNumber>
    </recommendedName>
    <alternativeName>
        <fullName evidence="6">Deoxyinosine 3'endonuclease</fullName>
    </alternativeName>
    <alternativeName>
        <fullName evidence="6">Deoxyribonuclease V</fullName>
        <shortName evidence="6">DNase V</shortName>
    </alternativeName>
</protein>
<dbReference type="Gene3D" id="3.30.2170.10">
    <property type="entry name" value="archaeoglobus fulgidus dsm 4304 superfamily"/>
    <property type="match status" value="1"/>
</dbReference>
<comment type="similarity">
    <text evidence="6">Belongs to the endonuclease V family.</text>
</comment>
<accession>A0A6M1T0K5</accession>
<dbReference type="GO" id="GO:0003727">
    <property type="term" value="F:single-stranded RNA binding"/>
    <property type="evidence" value="ECO:0007669"/>
    <property type="project" value="TreeGrafter"/>
</dbReference>
<feature type="site" description="Interaction with target DNA" evidence="6">
    <location>
        <position position="73"/>
    </location>
</feature>
<reference evidence="7 8" key="1">
    <citation type="submission" date="2020-02" db="EMBL/GenBank/DDBJ databases">
        <title>Balneolaceae bacterium YR4-1, complete genome.</title>
        <authorList>
            <person name="Li Y."/>
            <person name="Wu S."/>
        </authorList>
    </citation>
    <scope>NUCLEOTIDE SEQUENCE [LARGE SCALE GENOMIC DNA]</scope>
    <source>
        <strain evidence="7 8">YR4-1</strain>
    </source>
</reference>
<evidence type="ECO:0000256" key="6">
    <source>
        <dbReference type="HAMAP-Rule" id="MF_00801"/>
    </source>
</evidence>
<proteinExistence type="inferred from homology"/>
<comment type="caution">
    <text evidence="7">The sequence shown here is derived from an EMBL/GenBank/DDBJ whole genome shotgun (WGS) entry which is preliminary data.</text>
</comment>
<comment type="function">
    <text evidence="6">DNA repair enzyme involved in the repair of deaminated bases. Selectively cleaves double-stranded DNA at the second phosphodiester bond 3' to a deoxyinosine leaving behind the intact lesion on the nicked DNA.</text>
</comment>
<dbReference type="NCBIfam" id="NF008629">
    <property type="entry name" value="PRK11617.1"/>
    <property type="match status" value="1"/>
</dbReference>
<keyword evidence="6" id="KW-0234">DNA repair</keyword>
<dbReference type="GO" id="GO:0006281">
    <property type="term" value="P:DNA repair"/>
    <property type="evidence" value="ECO:0007669"/>
    <property type="project" value="UniProtKB-UniRule"/>
</dbReference>
<keyword evidence="5 6" id="KW-0378">Hydrolase</keyword>
<evidence type="ECO:0000313" key="7">
    <source>
        <dbReference type="EMBL" id="NGP76287.1"/>
    </source>
</evidence>
<evidence type="ECO:0000256" key="5">
    <source>
        <dbReference type="ARBA" id="ARBA00022801"/>
    </source>
</evidence>
<keyword evidence="2 6" id="KW-0963">Cytoplasm</keyword>
<dbReference type="EC" id="3.1.21.7" evidence="6"/>
<dbReference type="AlphaFoldDB" id="A0A6M1T0K5"/>
<dbReference type="EMBL" id="JAALLT010000002">
    <property type="protein sequence ID" value="NGP76287.1"/>
    <property type="molecule type" value="Genomic_DNA"/>
</dbReference>
<dbReference type="GO" id="GO:0016891">
    <property type="term" value="F:RNA endonuclease activity producing 5'-phosphomonoesters, hydrolytic mechanism"/>
    <property type="evidence" value="ECO:0007669"/>
    <property type="project" value="TreeGrafter"/>
</dbReference>
<sequence length="224" mass="25228">MYISVKEAKAKQEKMREQVVIKPLEKEISTVAGADLSFDKNSDKVQAGIVILRLPGLKVVARSAVTTEVDFTYIPGLLAFRELPPLKKAWKLLKIKPDVLILDGHGIAHPRRLGLATHFGILMDHPTIGCAKNNLTGNFEQPRSEKGSYRYIIDDGERIGIVLRSRTNVNPIFVSPGHKVSFEDSREIVMRCLSRYKLPETTRKAHALVNRLRRGETEPGYIEF</sequence>
<feature type="binding site" evidence="6">
    <location>
        <position position="103"/>
    </location>
    <ligand>
        <name>Mg(2+)</name>
        <dbReference type="ChEBI" id="CHEBI:18420"/>
    </ligand>
</feature>
<comment type="cofactor">
    <cofactor evidence="6">
        <name>Mg(2+)</name>
        <dbReference type="ChEBI" id="CHEBI:18420"/>
    </cofactor>
</comment>
<dbReference type="GO" id="GO:0043737">
    <property type="term" value="F:deoxyribonuclease V activity"/>
    <property type="evidence" value="ECO:0007669"/>
    <property type="project" value="UniProtKB-UniRule"/>
</dbReference>
<dbReference type="HAMAP" id="MF_00801">
    <property type="entry name" value="Endonuclease_5"/>
    <property type="match status" value="1"/>
</dbReference>
<organism evidence="7 8">
    <name type="scientific">Halalkalibaculum roseum</name>
    <dbReference type="NCBI Taxonomy" id="2709311"/>
    <lineage>
        <taxon>Bacteria</taxon>
        <taxon>Pseudomonadati</taxon>
        <taxon>Balneolota</taxon>
        <taxon>Balneolia</taxon>
        <taxon>Balneolales</taxon>
        <taxon>Balneolaceae</taxon>
        <taxon>Halalkalibaculum</taxon>
    </lineage>
</organism>
<keyword evidence="6" id="KW-0227">DNA damage</keyword>
<gene>
    <name evidence="6 7" type="primary">nfi</name>
    <name evidence="7" type="ORF">G3570_06560</name>
</gene>
<dbReference type="Pfam" id="PF04493">
    <property type="entry name" value="Endonuclease_5"/>
    <property type="match status" value="1"/>
</dbReference>
<dbReference type="PANTHER" id="PTHR28511">
    <property type="entry name" value="ENDONUCLEASE V"/>
    <property type="match status" value="1"/>
</dbReference>
<feature type="binding site" evidence="6">
    <location>
        <position position="35"/>
    </location>
    <ligand>
        <name>Mg(2+)</name>
        <dbReference type="ChEBI" id="CHEBI:18420"/>
    </ligand>
</feature>
<evidence type="ECO:0000256" key="2">
    <source>
        <dbReference type="ARBA" id="ARBA00022490"/>
    </source>
</evidence>
<comment type="catalytic activity">
    <reaction evidence="6">
        <text>Endonucleolytic cleavage at apurinic or apyrimidinic sites to products with a 5'-phosphate.</text>
        <dbReference type="EC" id="3.1.21.7"/>
    </reaction>
</comment>
<evidence type="ECO:0000256" key="1">
    <source>
        <dbReference type="ARBA" id="ARBA00004496"/>
    </source>
</evidence>
<name>A0A6M1T0K5_9BACT</name>
<dbReference type="InterPro" id="IPR007581">
    <property type="entry name" value="Endonuclease-V"/>
</dbReference>
<dbReference type="GO" id="GO:0005737">
    <property type="term" value="C:cytoplasm"/>
    <property type="evidence" value="ECO:0007669"/>
    <property type="project" value="UniProtKB-SubCell"/>
</dbReference>
<keyword evidence="6" id="KW-0460">Magnesium</keyword>
<keyword evidence="8" id="KW-1185">Reference proteome</keyword>
<keyword evidence="4 6" id="KW-0255">Endonuclease</keyword>
<dbReference type="CDD" id="cd06559">
    <property type="entry name" value="Endonuclease_V"/>
    <property type="match status" value="1"/>
</dbReference>